<dbReference type="InterPro" id="IPR045732">
    <property type="entry name" value="DUF6086"/>
</dbReference>
<gene>
    <name evidence="1" type="ORF">ACFORO_30885</name>
</gene>
<organism evidence="1 2">
    <name type="scientific">Amycolatopsis halotolerans</name>
    <dbReference type="NCBI Taxonomy" id="330083"/>
    <lineage>
        <taxon>Bacteria</taxon>
        <taxon>Bacillati</taxon>
        <taxon>Actinomycetota</taxon>
        <taxon>Actinomycetes</taxon>
        <taxon>Pseudonocardiales</taxon>
        <taxon>Pseudonocardiaceae</taxon>
        <taxon>Amycolatopsis</taxon>
    </lineage>
</organism>
<reference evidence="2" key="1">
    <citation type="journal article" date="2019" name="Int. J. Syst. Evol. Microbiol.">
        <title>The Global Catalogue of Microorganisms (GCM) 10K type strain sequencing project: providing services to taxonomists for standard genome sequencing and annotation.</title>
        <authorList>
            <consortium name="The Broad Institute Genomics Platform"/>
            <consortium name="The Broad Institute Genome Sequencing Center for Infectious Disease"/>
            <person name="Wu L."/>
            <person name="Ma J."/>
        </authorList>
    </citation>
    <scope>NUCLEOTIDE SEQUENCE [LARGE SCALE GENOMIC DNA]</scope>
    <source>
        <strain evidence="2">CGMCC 4.7682</strain>
    </source>
</reference>
<evidence type="ECO:0000313" key="1">
    <source>
        <dbReference type="EMBL" id="MFC3514612.1"/>
    </source>
</evidence>
<evidence type="ECO:0000313" key="2">
    <source>
        <dbReference type="Proteomes" id="UP001595764"/>
    </source>
</evidence>
<dbReference type="RefSeq" id="WP_354737719.1">
    <property type="nucleotide sequence ID" value="NZ_JBHMAY010000040.1"/>
</dbReference>
<name>A0ABV7QNZ6_9PSEU</name>
<dbReference type="Proteomes" id="UP001595764">
    <property type="component" value="Unassembled WGS sequence"/>
</dbReference>
<keyword evidence="2" id="KW-1185">Reference proteome</keyword>
<protein>
    <submittedName>
        <fullName evidence="1">DUF6086 family protein</fullName>
    </submittedName>
</protein>
<dbReference type="Pfam" id="PF19564">
    <property type="entry name" value="DUF6086"/>
    <property type="match status" value="1"/>
</dbReference>
<proteinExistence type="predicted"/>
<accession>A0ABV7QNZ6</accession>
<sequence>MSYIFTTVDDEDVWSPALRVGRLFVSMGVTLAHNFDLDISDAGLSPMAADFSYVDPAKLAVFVRTVLDSSVMTHQVYRELARGFLGVCLVLLERSGIPVEDVPPDVARCRDSTRNIPS</sequence>
<comment type="caution">
    <text evidence="1">The sequence shown here is derived from an EMBL/GenBank/DDBJ whole genome shotgun (WGS) entry which is preliminary data.</text>
</comment>
<dbReference type="EMBL" id="JBHRWI010000042">
    <property type="protein sequence ID" value="MFC3514612.1"/>
    <property type="molecule type" value="Genomic_DNA"/>
</dbReference>